<dbReference type="PANTHER" id="PTHR34473">
    <property type="entry name" value="UPF0699 TRANSMEMBRANE PROTEIN YDBS"/>
    <property type="match status" value="1"/>
</dbReference>
<dbReference type="PANTHER" id="PTHR34473:SF2">
    <property type="entry name" value="UPF0699 TRANSMEMBRANE PROTEIN YDBT"/>
    <property type="match status" value="1"/>
</dbReference>
<organism evidence="3 4">
    <name type="scientific">Paenibacillus glycanilyticus</name>
    <dbReference type="NCBI Taxonomy" id="126569"/>
    <lineage>
        <taxon>Bacteria</taxon>
        <taxon>Bacillati</taxon>
        <taxon>Bacillota</taxon>
        <taxon>Bacilli</taxon>
        <taxon>Bacillales</taxon>
        <taxon>Paenibacillaceae</taxon>
        <taxon>Paenibacillus</taxon>
    </lineage>
</organism>
<feature type="transmembrane region" description="Helical" evidence="1">
    <location>
        <begin position="47"/>
        <end position="67"/>
    </location>
</feature>
<dbReference type="RefSeq" id="WP_284237087.1">
    <property type="nucleotide sequence ID" value="NZ_BSSQ01000002.1"/>
</dbReference>
<keyword evidence="1" id="KW-1133">Transmembrane helix</keyword>
<evidence type="ECO:0000313" key="4">
    <source>
        <dbReference type="Proteomes" id="UP001157114"/>
    </source>
</evidence>
<reference evidence="3 4" key="1">
    <citation type="submission" date="2023-03" db="EMBL/GenBank/DDBJ databases">
        <title>Draft genome sequence of the bacteria which degrade cell wall of Tricholomamatutake.</title>
        <authorList>
            <person name="Konishi Y."/>
            <person name="Fukuta Y."/>
            <person name="Shirasaka N."/>
        </authorList>
    </citation>
    <scope>NUCLEOTIDE SEQUENCE [LARGE SCALE GENOMIC DNA]</scope>
    <source>
        <strain evidence="4">mu1</strain>
    </source>
</reference>
<feature type="domain" description="YdbS-like PH" evidence="2">
    <location>
        <begin position="72"/>
        <end position="148"/>
    </location>
</feature>
<name>A0ABQ6G7Y6_9BACL</name>
<proteinExistence type="predicted"/>
<dbReference type="Pfam" id="PF03703">
    <property type="entry name" value="bPH_2"/>
    <property type="match status" value="1"/>
</dbReference>
<accession>A0ABQ6G7Y6</accession>
<dbReference type="Proteomes" id="UP001157114">
    <property type="component" value="Unassembled WGS sequence"/>
</dbReference>
<keyword evidence="1" id="KW-0812">Transmembrane</keyword>
<keyword evidence="1" id="KW-0472">Membrane</keyword>
<feature type="transmembrane region" description="Helical" evidence="1">
    <location>
        <begin position="21"/>
        <end position="41"/>
    </location>
</feature>
<sequence length="159" mass="18415">MDRLLSKRLHRDYITVYRLSSLIAHLVLYVLVFAYITFAAWKHWTYIPGIIGLAAVSVSALLFIWLFPELKYRRFQYELFDEELEIKSGLIVIRNVLVPMVRVQHVELESGPIMRKYELASVAVVTAATTHRISGLKQSEAHFLKRRIGQLAKVDDLDD</sequence>
<evidence type="ECO:0000256" key="1">
    <source>
        <dbReference type="SAM" id="Phobius"/>
    </source>
</evidence>
<dbReference type="EMBL" id="BSSQ01000002">
    <property type="protein sequence ID" value="GLX66395.1"/>
    <property type="molecule type" value="Genomic_DNA"/>
</dbReference>
<gene>
    <name evidence="3" type="primary">ydbS</name>
    <name evidence="3" type="ORF">MU1_07390</name>
</gene>
<evidence type="ECO:0000313" key="3">
    <source>
        <dbReference type="EMBL" id="GLX66395.1"/>
    </source>
</evidence>
<keyword evidence="4" id="KW-1185">Reference proteome</keyword>
<comment type="caution">
    <text evidence="3">The sequence shown here is derived from an EMBL/GenBank/DDBJ whole genome shotgun (WGS) entry which is preliminary data.</text>
</comment>
<evidence type="ECO:0000259" key="2">
    <source>
        <dbReference type="Pfam" id="PF03703"/>
    </source>
</evidence>
<protein>
    <submittedName>
        <fullName evidence="3">Membrane protein</fullName>
    </submittedName>
</protein>
<dbReference type="InterPro" id="IPR005182">
    <property type="entry name" value="YdbS-like_PH"/>
</dbReference>